<dbReference type="EMBL" id="BGZK01004632">
    <property type="protein sequence ID" value="GBP10048.1"/>
    <property type="molecule type" value="Genomic_DNA"/>
</dbReference>
<accession>A0A4C1T985</accession>
<reference evidence="1 2" key="1">
    <citation type="journal article" date="2019" name="Commun. Biol.">
        <title>The bagworm genome reveals a unique fibroin gene that provides high tensile strength.</title>
        <authorList>
            <person name="Kono N."/>
            <person name="Nakamura H."/>
            <person name="Ohtoshi R."/>
            <person name="Tomita M."/>
            <person name="Numata K."/>
            <person name="Arakawa K."/>
        </authorList>
    </citation>
    <scope>NUCLEOTIDE SEQUENCE [LARGE SCALE GENOMIC DNA]</scope>
</reference>
<evidence type="ECO:0000313" key="1">
    <source>
        <dbReference type="EMBL" id="GBP10048.1"/>
    </source>
</evidence>
<protein>
    <submittedName>
        <fullName evidence="1">Uncharacterized protein</fullName>
    </submittedName>
</protein>
<dbReference type="Proteomes" id="UP000299102">
    <property type="component" value="Unassembled WGS sequence"/>
</dbReference>
<dbReference type="AlphaFoldDB" id="A0A4C1T985"/>
<gene>
    <name evidence="1" type="ORF">EVAR_70889_1</name>
</gene>
<proteinExistence type="predicted"/>
<evidence type="ECO:0000313" key="2">
    <source>
        <dbReference type="Proteomes" id="UP000299102"/>
    </source>
</evidence>
<keyword evidence="2" id="KW-1185">Reference proteome</keyword>
<comment type="caution">
    <text evidence="1">The sequence shown here is derived from an EMBL/GenBank/DDBJ whole genome shotgun (WGS) entry which is preliminary data.</text>
</comment>
<name>A0A4C1T985_EUMVA</name>
<organism evidence="1 2">
    <name type="scientific">Eumeta variegata</name>
    <name type="common">Bagworm moth</name>
    <name type="synonym">Eumeta japonica</name>
    <dbReference type="NCBI Taxonomy" id="151549"/>
    <lineage>
        <taxon>Eukaryota</taxon>
        <taxon>Metazoa</taxon>
        <taxon>Ecdysozoa</taxon>
        <taxon>Arthropoda</taxon>
        <taxon>Hexapoda</taxon>
        <taxon>Insecta</taxon>
        <taxon>Pterygota</taxon>
        <taxon>Neoptera</taxon>
        <taxon>Endopterygota</taxon>
        <taxon>Lepidoptera</taxon>
        <taxon>Glossata</taxon>
        <taxon>Ditrysia</taxon>
        <taxon>Tineoidea</taxon>
        <taxon>Psychidae</taxon>
        <taxon>Oiketicinae</taxon>
        <taxon>Eumeta</taxon>
    </lineage>
</organism>
<sequence>MIRQQTVNVAVMPNLAVSKEATLIPDRQILTDSILELSKSAPSWSANLFIHYRDSTYAQEPRLRDYKITPPQTTTLQLHKHLSHGWRSFSLGVAPGTKARGTDITLG</sequence>